<evidence type="ECO:0000256" key="5">
    <source>
        <dbReference type="ARBA" id="ARBA00022705"/>
    </source>
</evidence>
<accession>A0A4R6UE27</accession>
<evidence type="ECO:0000313" key="13">
    <source>
        <dbReference type="Proteomes" id="UP000295375"/>
    </source>
</evidence>
<name>A0A4R6UE27_9GAMM</name>
<dbReference type="Pfam" id="PF02463">
    <property type="entry name" value="SMC_N"/>
    <property type="match status" value="1"/>
</dbReference>
<dbReference type="PANTHER" id="PTHR32182:SF0">
    <property type="entry name" value="DNA REPLICATION AND REPAIR PROTEIN RECF"/>
    <property type="match status" value="1"/>
</dbReference>
<dbReference type="GO" id="GO:0005524">
    <property type="term" value="F:ATP binding"/>
    <property type="evidence" value="ECO:0007669"/>
    <property type="project" value="UniProtKB-UniRule"/>
</dbReference>
<organism evidence="12 13">
    <name type="scientific">Permianibacter aggregans</name>
    <dbReference type="NCBI Taxonomy" id="1510150"/>
    <lineage>
        <taxon>Bacteria</taxon>
        <taxon>Pseudomonadati</taxon>
        <taxon>Pseudomonadota</taxon>
        <taxon>Gammaproteobacteria</taxon>
        <taxon>Pseudomonadales</taxon>
        <taxon>Pseudomonadaceae</taxon>
        <taxon>Permianibacter</taxon>
    </lineage>
</organism>
<dbReference type="GO" id="GO:0003697">
    <property type="term" value="F:single-stranded DNA binding"/>
    <property type="evidence" value="ECO:0007669"/>
    <property type="project" value="UniProtKB-UniRule"/>
</dbReference>
<evidence type="ECO:0000256" key="6">
    <source>
        <dbReference type="ARBA" id="ARBA00022741"/>
    </source>
</evidence>
<comment type="similarity">
    <text evidence="2 9 10">Belongs to the RecF family.</text>
</comment>
<keyword evidence="7 9" id="KW-0067">ATP-binding</keyword>
<dbReference type="HAMAP" id="MF_00365">
    <property type="entry name" value="RecF"/>
    <property type="match status" value="1"/>
</dbReference>
<dbReference type="InterPro" id="IPR003395">
    <property type="entry name" value="RecF/RecN/SMC_N"/>
</dbReference>
<evidence type="ECO:0000256" key="9">
    <source>
        <dbReference type="HAMAP-Rule" id="MF_00365"/>
    </source>
</evidence>
<dbReference type="Proteomes" id="UP000295375">
    <property type="component" value="Unassembled WGS sequence"/>
</dbReference>
<evidence type="ECO:0000256" key="8">
    <source>
        <dbReference type="ARBA" id="ARBA00023125"/>
    </source>
</evidence>
<dbReference type="GO" id="GO:0006302">
    <property type="term" value="P:double-strand break repair"/>
    <property type="evidence" value="ECO:0007669"/>
    <property type="project" value="TreeGrafter"/>
</dbReference>
<evidence type="ECO:0000259" key="11">
    <source>
        <dbReference type="Pfam" id="PF02463"/>
    </source>
</evidence>
<keyword evidence="5 9" id="KW-0235">DNA replication</keyword>
<dbReference type="PROSITE" id="PS00618">
    <property type="entry name" value="RECF_2"/>
    <property type="match status" value="1"/>
</dbReference>
<dbReference type="NCBIfam" id="TIGR00611">
    <property type="entry name" value="recf"/>
    <property type="match status" value="1"/>
</dbReference>
<dbReference type="InterPro" id="IPR027417">
    <property type="entry name" value="P-loop_NTPase"/>
</dbReference>
<evidence type="ECO:0000256" key="4">
    <source>
        <dbReference type="ARBA" id="ARBA00022490"/>
    </source>
</evidence>
<evidence type="ECO:0000256" key="3">
    <source>
        <dbReference type="ARBA" id="ARBA00020170"/>
    </source>
</evidence>
<sequence>MRLQEVQYHNVRNLKDGALDLAPHLTWIYGDNGAGKTSILESIYLLGTGHSFRTNTIDRVISHEQSQFIVFARGQEDGLEHRIGLQRDRNGQMVIRLNGNDVRRLADIAMLLPILAFTPDSYQLLSGSPKERRRYLDWGVFHVEHRFAEVHSRFSKTLRHRNALLRQQASREELNLWTRHLVNESIKLNEFRQQYWQQLAPVIESVLTQLYPNNEVSFGFYPGWTGELEQVMADHLDKDIEAGSTRFGPQRADIRCRIGRVSADEELSRGQNKLVVQSLLLAQIRLFSQLTGRSGVLLLDDIGGELDQGRFESLLNEVLALEHWQVIVSATEIGPKRLLKEYNSAMFHVEHGQVKPVTVDHEQH</sequence>
<comment type="caution">
    <text evidence="12">The sequence shown here is derived from an EMBL/GenBank/DDBJ whole genome shotgun (WGS) entry which is preliminary data.</text>
</comment>
<evidence type="ECO:0000256" key="7">
    <source>
        <dbReference type="ARBA" id="ARBA00022840"/>
    </source>
</evidence>
<dbReference type="Gene3D" id="3.40.50.300">
    <property type="entry name" value="P-loop containing nucleotide triphosphate hydrolases"/>
    <property type="match status" value="1"/>
</dbReference>
<dbReference type="SUPFAM" id="SSF52540">
    <property type="entry name" value="P-loop containing nucleoside triphosphate hydrolases"/>
    <property type="match status" value="1"/>
</dbReference>
<dbReference type="PROSITE" id="PS00617">
    <property type="entry name" value="RECF_1"/>
    <property type="match status" value="1"/>
</dbReference>
<dbReference type="InterPro" id="IPR018078">
    <property type="entry name" value="DNA-binding_RecF_CS"/>
</dbReference>
<keyword evidence="6 9" id="KW-0547">Nucleotide-binding</keyword>
<dbReference type="GO" id="GO:0005737">
    <property type="term" value="C:cytoplasm"/>
    <property type="evidence" value="ECO:0007669"/>
    <property type="project" value="UniProtKB-SubCell"/>
</dbReference>
<evidence type="ECO:0000313" key="12">
    <source>
        <dbReference type="EMBL" id="TDQ43413.1"/>
    </source>
</evidence>
<dbReference type="GO" id="GO:0000731">
    <property type="term" value="P:DNA synthesis involved in DNA repair"/>
    <property type="evidence" value="ECO:0007669"/>
    <property type="project" value="TreeGrafter"/>
</dbReference>
<dbReference type="Gene3D" id="1.20.1050.90">
    <property type="entry name" value="RecF/RecN/SMC, N-terminal domain"/>
    <property type="match status" value="1"/>
</dbReference>
<dbReference type="EMBL" id="SNYM01000029">
    <property type="protein sequence ID" value="TDQ43413.1"/>
    <property type="molecule type" value="Genomic_DNA"/>
</dbReference>
<proteinExistence type="inferred from homology"/>
<comment type="subcellular location">
    <subcellularLocation>
        <location evidence="1 9 10">Cytoplasm</location>
    </subcellularLocation>
</comment>
<dbReference type="PANTHER" id="PTHR32182">
    <property type="entry name" value="DNA REPLICATION AND REPAIR PROTEIN RECF"/>
    <property type="match status" value="1"/>
</dbReference>
<gene>
    <name evidence="9" type="primary">recF</name>
    <name evidence="12" type="ORF">EV696_1293</name>
</gene>
<dbReference type="InterPro" id="IPR042174">
    <property type="entry name" value="RecF_2"/>
</dbReference>
<keyword evidence="13" id="KW-1185">Reference proteome</keyword>
<comment type="function">
    <text evidence="9 10">The RecF protein is involved in DNA metabolism; it is required for DNA replication and normal SOS inducibility. RecF binds preferentially to single-stranded, linear DNA. It also seems to bind ATP.</text>
</comment>
<dbReference type="AlphaFoldDB" id="A0A4R6UE27"/>
<keyword evidence="9 10" id="KW-0234">DNA repair</keyword>
<keyword evidence="9 10" id="KW-0227">DNA damage</keyword>
<keyword evidence="8 9" id="KW-0238">DNA-binding</keyword>
<dbReference type="RefSeq" id="WP_133593607.1">
    <property type="nucleotide sequence ID" value="NZ_CP037953.1"/>
</dbReference>
<dbReference type="GO" id="GO:0006260">
    <property type="term" value="P:DNA replication"/>
    <property type="evidence" value="ECO:0007669"/>
    <property type="project" value="UniProtKB-UniRule"/>
</dbReference>
<reference evidence="12 13" key="1">
    <citation type="submission" date="2019-03" db="EMBL/GenBank/DDBJ databases">
        <title>Genomic Encyclopedia of Type Strains, Phase IV (KMG-IV): sequencing the most valuable type-strain genomes for metagenomic binning, comparative biology and taxonomic classification.</title>
        <authorList>
            <person name="Goeker M."/>
        </authorList>
    </citation>
    <scope>NUCLEOTIDE SEQUENCE [LARGE SCALE GENOMIC DNA]</scope>
    <source>
        <strain evidence="12 13">DSM 103792</strain>
    </source>
</reference>
<dbReference type="InterPro" id="IPR001238">
    <property type="entry name" value="DNA-binding_RecF"/>
</dbReference>
<evidence type="ECO:0000256" key="1">
    <source>
        <dbReference type="ARBA" id="ARBA00004496"/>
    </source>
</evidence>
<evidence type="ECO:0000256" key="10">
    <source>
        <dbReference type="RuleBase" id="RU000578"/>
    </source>
</evidence>
<protein>
    <recommendedName>
        <fullName evidence="3 9">DNA replication and repair protein RecF</fullName>
    </recommendedName>
</protein>
<keyword evidence="9 10" id="KW-0742">SOS response</keyword>
<dbReference type="GO" id="GO:0009432">
    <property type="term" value="P:SOS response"/>
    <property type="evidence" value="ECO:0007669"/>
    <property type="project" value="UniProtKB-UniRule"/>
</dbReference>
<dbReference type="OrthoDB" id="9803889at2"/>
<keyword evidence="4 9" id="KW-0963">Cytoplasm</keyword>
<feature type="domain" description="RecF/RecN/SMC N-terminal" evidence="11">
    <location>
        <begin position="3"/>
        <end position="332"/>
    </location>
</feature>
<feature type="binding site" evidence="9">
    <location>
        <begin position="30"/>
        <end position="37"/>
    </location>
    <ligand>
        <name>ATP</name>
        <dbReference type="ChEBI" id="CHEBI:30616"/>
    </ligand>
</feature>
<evidence type="ECO:0000256" key="2">
    <source>
        <dbReference type="ARBA" id="ARBA00008016"/>
    </source>
</evidence>